<dbReference type="GO" id="GO:0005886">
    <property type="term" value="C:plasma membrane"/>
    <property type="evidence" value="ECO:0007669"/>
    <property type="project" value="TreeGrafter"/>
</dbReference>
<keyword evidence="3" id="KW-1185">Reference proteome</keyword>
<name>A0A7D5H343_9PSED</name>
<feature type="transmembrane region" description="Helical" evidence="1">
    <location>
        <begin position="128"/>
        <end position="150"/>
    </location>
</feature>
<gene>
    <name evidence="2" type="ORF">HWQ56_26055</name>
</gene>
<sequence length="262" mass="28081">MTTLFKIVFEGSPLPGVDLQTAKANLAQLFRSDLEAVEKLFTGHKVALKRNLSHDTAQKYLDALHKAGVQARLEEETPLELSLEEVEPLPEPAYSPYAPPQSDIAPTIAVYGPLKVMTIQGRIGRVRYLGWSMALLLCACLAALVCVTLLTLSKPLGIGAGAIAVAAFMTINVQIGVQRLHDAGWTGWMWLLNLVPFVGSIFPLVVMAVPGNPGTNQYGPPAPPNSTAVKVLAWLWVVFLVLMFFAGITGGLSSVAQHSAAL</sequence>
<dbReference type="Proteomes" id="UP000509568">
    <property type="component" value="Chromosome"/>
</dbReference>
<keyword evidence="1" id="KW-0812">Transmembrane</keyword>
<evidence type="ECO:0000256" key="1">
    <source>
        <dbReference type="SAM" id="Phobius"/>
    </source>
</evidence>
<accession>A0A7D5H343</accession>
<feature type="transmembrane region" description="Helical" evidence="1">
    <location>
        <begin position="231"/>
        <end position="256"/>
    </location>
</feature>
<dbReference type="PANTHER" id="PTHR34980:SF3">
    <property type="entry name" value="BLR8105 PROTEIN"/>
    <property type="match status" value="1"/>
</dbReference>
<dbReference type="Pfam" id="PF05656">
    <property type="entry name" value="DUF805"/>
    <property type="match status" value="1"/>
</dbReference>
<feature type="transmembrane region" description="Helical" evidence="1">
    <location>
        <begin position="156"/>
        <end position="177"/>
    </location>
</feature>
<keyword evidence="1" id="KW-1133">Transmembrane helix</keyword>
<dbReference type="AlphaFoldDB" id="A0A7D5H343"/>
<dbReference type="PANTHER" id="PTHR34980">
    <property type="entry name" value="INNER MEMBRANE PROTEIN-RELATED-RELATED"/>
    <property type="match status" value="1"/>
</dbReference>
<dbReference type="InterPro" id="IPR008523">
    <property type="entry name" value="DUF805"/>
</dbReference>
<evidence type="ECO:0000313" key="3">
    <source>
        <dbReference type="Proteomes" id="UP000509568"/>
    </source>
</evidence>
<organism evidence="2 3">
    <name type="scientific">Pseudomonas eucalypticola</name>
    <dbReference type="NCBI Taxonomy" id="2599595"/>
    <lineage>
        <taxon>Bacteria</taxon>
        <taxon>Pseudomonadati</taxon>
        <taxon>Pseudomonadota</taxon>
        <taxon>Gammaproteobacteria</taxon>
        <taxon>Pseudomonadales</taxon>
        <taxon>Pseudomonadaceae</taxon>
        <taxon>Pseudomonas</taxon>
    </lineage>
</organism>
<dbReference type="KEGG" id="pez:HWQ56_26055"/>
<protein>
    <submittedName>
        <fullName evidence="2">DUF805 domain-containing protein</fullName>
    </submittedName>
</protein>
<feature type="transmembrane region" description="Helical" evidence="1">
    <location>
        <begin position="189"/>
        <end position="211"/>
    </location>
</feature>
<reference evidence="2 3" key="1">
    <citation type="submission" date="2020-06" db="EMBL/GenBank/DDBJ databases">
        <title>Pseudomonas eucalypticola sp. nov., an endophyte of Eucalyptus dunnii leaves with biocontrol ability of eucalyptus leaf blight.</title>
        <authorList>
            <person name="Liu Y."/>
            <person name="Song Z."/>
            <person name="Zeng H."/>
            <person name="Lu M."/>
            <person name="Wang X."/>
            <person name="Lian X."/>
            <person name="Zhang Q."/>
        </authorList>
    </citation>
    <scope>NUCLEOTIDE SEQUENCE [LARGE SCALE GENOMIC DNA]</scope>
    <source>
        <strain evidence="2 3">NP-1</strain>
    </source>
</reference>
<dbReference type="EMBL" id="CP056030">
    <property type="protein sequence ID" value="QKZ07047.1"/>
    <property type="molecule type" value="Genomic_DNA"/>
</dbReference>
<proteinExistence type="predicted"/>
<keyword evidence="1" id="KW-0472">Membrane</keyword>
<dbReference type="RefSeq" id="WP_176572080.1">
    <property type="nucleotide sequence ID" value="NZ_CP056030.1"/>
</dbReference>
<evidence type="ECO:0000313" key="2">
    <source>
        <dbReference type="EMBL" id="QKZ07047.1"/>
    </source>
</evidence>